<dbReference type="EMBL" id="BBYQ01000025">
    <property type="protein sequence ID" value="GAP28003.1"/>
    <property type="molecule type" value="Genomic_DNA"/>
</dbReference>
<keyword evidence="3" id="KW-1185">Reference proteome</keyword>
<organism evidence="2 3">
    <name type="scientific">Nocardia seriolae</name>
    <dbReference type="NCBI Taxonomy" id="37332"/>
    <lineage>
        <taxon>Bacteria</taxon>
        <taxon>Bacillati</taxon>
        <taxon>Actinomycetota</taxon>
        <taxon>Actinomycetes</taxon>
        <taxon>Mycobacteriales</taxon>
        <taxon>Nocardiaceae</taxon>
        <taxon>Nocardia</taxon>
    </lineage>
</organism>
<dbReference type="SUPFAM" id="SSF69336">
    <property type="entry name" value="Alpha subunit of glutamate synthase, C-terminal domain"/>
    <property type="match status" value="1"/>
</dbReference>
<dbReference type="GeneID" id="93375369"/>
<comment type="caution">
    <text evidence="2">The sequence shown here is derived from an EMBL/GenBank/DDBJ whole genome shotgun (WGS) entry which is preliminary data.</text>
</comment>
<keyword evidence="1" id="KW-0812">Transmembrane</keyword>
<protein>
    <submittedName>
        <fullName evidence="2">Glutamate synthase</fullName>
    </submittedName>
</protein>
<gene>
    <name evidence="2" type="ORF">NSK11_contig00025-0085</name>
</gene>
<name>A0ABC9YRJ1_9NOCA</name>
<evidence type="ECO:0000313" key="3">
    <source>
        <dbReference type="Proteomes" id="UP000037179"/>
    </source>
</evidence>
<reference evidence="3" key="1">
    <citation type="submission" date="2015-07" db="EMBL/GenBank/DDBJ databases">
        <title>Nocardia seriolae U-1 whole genome shotgun sequence.</title>
        <authorList>
            <person name="Imajoh M."/>
            <person name="Fukumoto Y."/>
            <person name="Sukeda M."/>
            <person name="Yamane J."/>
            <person name="Yamasaki K."/>
            <person name="Shimizu M."/>
            <person name="Ohnishi K."/>
            <person name="Oshima S."/>
        </authorList>
    </citation>
    <scope>NUCLEOTIDE SEQUENCE [LARGE SCALE GENOMIC DNA]</scope>
    <source>
        <strain evidence="3">U-1</strain>
    </source>
</reference>
<sequence length="165" mass="17569">MSSQSALADEVDMTPIAAENGVPATFFERVREGVRELRRNGSEIEVPAKVRETQFAALGAMGLAMLHGLLSIAGGVTCVLGSVGHFFAAWVTGGVALLFGLRSRWIWVAALGLISLQVFLGVFTLVSAEMPSGVGPFTVLVGVMVSGVVLALLLRRDCYRWFAID</sequence>
<feature type="transmembrane region" description="Helical" evidence="1">
    <location>
        <begin position="134"/>
        <end position="154"/>
    </location>
</feature>
<evidence type="ECO:0000256" key="1">
    <source>
        <dbReference type="SAM" id="Phobius"/>
    </source>
</evidence>
<evidence type="ECO:0000313" key="2">
    <source>
        <dbReference type="EMBL" id="GAP28003.1"/>
    </source>
</evidence>
<dbReference type="RefSeq" id="WP_143837411.1">
    <property type="nucleotide sequence ID" value="NZ_BAAARX010000002.1"/>
</dbReference>
<dbReference type="Proteomes" id="UP000037179">
    <property type="component" value="Unassembled WGS sequence"/>
</dbReference>
<feature type="transmembrane region" description="Helical" evidence="1">
    <location>
        <begin position="79"/>
        <end position="99"/>
    </location>
</feature>
<proteinExistence type="predicted"/>
<dbReference type="AlphaFoldDB" id="A0ABC9YRJ1"/>
<feature type="transmembrane region" description="Helical" evidence="1">
    <location>
        <begin position="106"/>
        <end position="128"/>
    </location>
</feature>
<reference evidence="2 3" key="2">
    <citation type="journal article" date="2016" name="Genome Announc.">
        <title>Draft Genome Sequence of Erythromycin- and Oxytetracycline-Sensitive Nocardia seriolae Strain U-1 (NBRC 110359).</title>
        <authorList>
            <person name="Imajoh M."/>
            <person name="Sukeda M."/>
            <person name="Shimizu M."/>
            <person name="Yamane J."/>
            <person name="Ohnishi K."/>
            <person name="Oshima S."/>
        </authorList>
    </citation>
    <scope>NUCLEOTIDE SEQUENCE [LARGE SCALE GENOMIC DNA]</scope>
    <source>
        <strain evidence="2 3">U-1</strain>
    </source>
</reference>
<keyword evidence="1" id="KW-0472">Membrane</keyword>
<dbReference type="InterPro" id="IPR036485">
    <property type="entry name" value="Glu_synth_asu_C_sf"/>
</dbReference>
<accession>A0ABC9YRJ1</accession>
<keyword evidence="1" id="KW-1133">Transmembrane helix</keyword>
<feature type="transmembrane region" description="Helical" evidence="1">
    <location>
        <begin position="55"/>
        <end position="73"/>
    </location>
</feature>